<organism evidence="2 3">
    <name type="scientific">Kurthia populi</name>
    <dbReference type="NCBI Taxonomy" id="1562132"/>
    <lineage>
        <taxon>Bacteria</taxon>
        <taxon>Bacillati</taxon>
        <taxon>Bacillota</taxon>
        <taxon>Bacilli</taxon>
        <taxon>Bacillales</taxon>
        <taxon>Caryophanaceae</taxon>
        <taxon>Kurthia</taxon>
    </lineage>
</organism>
<dbReference type="InterPro" id="IPR017259">
    <property type="entry name" value="UCP037672"/>
</dbReference>
<gene>
    <name evidence="2" type="ORF">ACFSY7_16675</name>
</gene>
<sequence>MTIELLVFGVVMIVCGYLIGVKKLWQLLAGVQIKRAKDPEKTANFLATLMLIVGAFVVTMGVVGITPAEMVLTPVVFVLLLAVLYVNVKMMRLTILNGVSNSKGGDALWQMDSMSIHLACLA</sequence>
<protein>
    <submittedName>
        <fullName evidence="2">DUF3784 domain-containing protein</fullName>
    </submittedName>
</protein>
<name>A0ABW5Y4B6_9BACL</name>
<dbReference type="EMBL" id="JBHUOR010000135">
    <property type="protein sequence ID" value="MFD2870127.1"/>
    <property type="molecule type" value="Genomic_DNA"/>
</dbReference>
<feature type="transmembrane region" description="Helical" evidence="1">
    <location>
        <begin position="45"/>
        <end position="65"/>
    </location>
</feature>
<keyword evidence="1" id="KW-0472">Membrane</keyword>
<reference evidence="3" key="1">
    <citation type="journal article" date="2019" name="Int. J. Syst. Evol. Microbiol.">
        <title>The Global Catalogue of Microorganisms (GCM) 10K type strain sequencing project: providing services to taxonomists for standard genome sequencing and annotation.</title>
        <authorList>
            <consortium name="The Broad Institute Genomics Platform"/>
            <consortium name="The Broad Institute Genome Sequencing Center for Infectious Disease"/>
            <person name="Wu L."/>
            <person name="Ma J."/>
        </authorList>
    </citation>
    <scope>NUCLEOTIDE SEQUENCE [LARGE SCALE GENOMIC DNA]</scope>
    <source>
        <strain evidence="3">KCTC 33522</strain>
    </source>
</reference>
<accession>A0ABW5Y4B6</accession>
<evidence type="ECO:0000256" key="1">
    <source>
        <dbReference type="SAM" id="Phobius"/>
    </source>
</evidence>
<dbReference type="Proteomes" id="UP001597568">
    <property type="component" value="Unassembled WGS sequence"/>
</dbReference>
<keyword evidence="1" id="KW-1133">Transmembrane helix</keyword>
<dbReference type="RefSeq" id="WP_380148772.1">
    <property type="nucleotide sequence ID" value="NZ_JBHUOR010000135.1"/>
</dbReference>
<feature type="transmembrane region" description="Helical" evidence="1">
    <location>
        <begin position="6"/>
        <end position="25"/>
    </location>
</feature>
<evidence type="ECO:0000313" key="2">
    <source>
        <dbReference type="EMBL" id="MFD2870127.1"/>
    </source>
</evidence>
<dbReference type="Pfam" id="PF12650">
    <property type="entry name" value="DUF3784"/>
    <property type="match status" value="1"/>
</dbReference>
<feature type="transmembrane region" description="Helical" evidence="1">
    <location>
        <begin position="71"/>
        <end position="88"/>
    </location>
</feature>
<keyword evidence="1" id="KW-0812">Transmembrane</keyword>
<proteinExistence type="predicted"/>
<comment type="caution">
    <text evidence="2">The sequence shown here is derived from an EMBL/GenBank/DDBJ whole genome shotgun (WGS) entry which is preliminary data.</text>
</comment>
<keyword evidence="3" id="KW-1185">Reference proteome</keyword>
<evidence type="ECO:0000313" key="3">
    <source>
        <dbReference type="Proteomes" id="UP001597568"/>
    </source>
</evidence>